<dbReference type="EMBL" id="JACJVN010000007">
    <property type="protein sequence ID" value="MBB6675949.1"/>
    <property type="molecule type" value="Genomic_DNA"/>
</dbReference>
<proteinExistence type="predicted"/>
<dbReference type="Gene3D" id="1.10.10.10">
    <property type="entry name" value="Winged helix-like DNA-binding domain superfamily/Winged helix DNA-binding domain"/>
    <property type="match status" value="1"/>
</dbReference>
<dbReference type="GO" id="GO:0006260">
    <property type="term" value="P:DNA replication"/>
    <property type="evidence" value="ECO:0007669"/>
    <property type="project" value="InterPro"/>
</dbReference>
<dbReference type="InterPro" id="IPR006497">
    <property type="entry name" value="Phage_lambda_VrpO_N"/>
</dbReference>
<comment type="caution">
    <text evidence="3">The sequence shown here is derived from an EMBL/GenBank/DDBJ whole genome shotgun (WGS) entry which is preliminary data.</text>
</comment>
<dbReference type="NCBIfam" id="TIGR01610">
    <property type="entry name" value="phage_O_Nterm"/>
    <property type="match status" value="1"/>
</dbReference>
<accession>A0A841T759</accession>
<feature type="region of interest" description="Disordered" evidence="1">
    <location>
        <begin position="105"/>
        <end position="133"/>
    </location>
</feature>
<evidence type="ECO:0000256" key="1">
    <source>
        <dbReference type="SAM" id="MobiDB-lite"/>
    </source>
</evidence>
<sequence length="265" mass="30292">MANPQPNRFTKISNELLEHVPRFRFNGTQLRLLLVIWRYTYGFRRKEHEFTLSFLSEAIGAARSQVDREVTALIERNVLEVLSGGSGRPRVLRFNKDFDAWLERPPKAPAKKRKPPPSPSPPRRGRGKKPEQYSADNTYYRMASYFHKKIVAMAANIDFNHSSIAKADLQKWAEDFRKLVEIDKVTDKQLIRDVIDWVTADSFWQTNVLSAKKLREKFGELALKMKAAGVRSGGKGGGNKSAIDRIAKAQEWIEQGGDPYAFEPD</sequence>
<dbReference type="AlphaFoldDB" id="A0A841T759"/>
<evidence type="ECO:0000313" key="4">
    <source>
        <dbReference type="Proteomes" id="UP000574133"/>
    </source>
</evidence>
<dbReference type="InterPro" id="IPR036388">
    <property type="entry name" value="WH-like_DNA-bd_sf"/>
</dbReference>
<protein>
    <submittedName>
        <fullName evidence="3">Replication protein</fullName>
    </submittedName>
</protein>
<reference evidence="3 4" key="1">
    <citation type="submission" date="2020-08" db="EMBL/GenBank/DDBJ databases">
        <title>Cohnella phylogeny.</title>
        <authorList>
            <person name="Dunlap C."/>
        </authorList>
    </citation>
    <scope>NUCLEOTIDE SEQUENCE [LARGE SCALE GENOMIC DNA]</scope>
    <source>
        <strain evidence="3 4">DSM 103658</strain>
    </source>
</reference>
<name>A0A841T759_9BACL</name>
<evidence type="ECO:0000313" key="3">
    <source>
        <dbReference type="EMBL" id="MBB6675949.1"/>
    </source>
</evidence>
<keyword evidence="4" id="KW-1185">Reference proteome</keyword>
<dbReference type="Pfam" id="PF04492">
    <property type="entry name" value="Phage_rep_O"/>
    <property type="match status" value="1"/>
</dbReference>
<dbReference type="RefSeq" id="WP_185177255.1">
    <property type="nucleotide sequence ID" value="NZ_CBCSEP010000012.1"/>
</dbReference>
<gene>
    <name evidence="3" type="ORF">H4Q31_01260</name>
</gene>
<feature type="domain" description="Bacteriophage lambda Replication protein O N-terminal" evidence="2">
    <location>
        <begin position="5"/>
        <end position="101"/>
    </location>
</feature>
<dbReference type="Proteomes" id="UP000574133">
    <property type="component" value="Unassembled WGS sequence"/>
</dbReference>
<evidence type="ECO:0000259" key="2">
    <source>
        <dbReference type="Pfam" id="PF04492"/>
    </source>
</evidence>
<organism evidence="3 4">
    <name type="scientific">Cohnella lubricantis</name>
    <dbReference type="NCBI Taxonomy" id="2163172"/>
    <lineage>
        <taxon>Bacteria</taxon>
        <taxon>Bacillati</taxon>
        <taxon>Bacillota</taxon>
        <taxon>Bacilli</taxon>
        <taxon>Bacillales</taxon>
        <taxon>Paenibacillaceae</taxon>
        <taxon>Cohnella</taxon>
    </lineage>
</organism>